<protein>
    <recommendedName>
        <fullName evidence="4">Tat (Twin-arginine translocation) pathway signal sequence</fullName>
    </recommendedName>
</protein>
<keyword evidence="3" id="KW-1185">Reference proteome</keyword>
<dbReference type="GeneID" id="73046317"/>
<comment type="caution">
    <text evidence="2">The sequence shown here is derived from an EMBL/GenBank/DDBJ whole genome shotgun (WGS) entry which is preliminary data.</text>
</comment>
<accession>A0ABD5PWA7</accession>
<dbReference type="AlphaFoldDB" id="A0ABD5PWA7"/>
<dbReference type="Proteomes" id="UP001595945">
    <property type="component" value="Unassembled WGS sequence"/>
</dbReference>
<dbReference type="PROSITE" id="PS51318">
    <property type="entry name" value="TAT"/>
    <property type="match status" value="1"/>
</dbReference>
<evidence type="ECO:0000313" key="3">
    <source>
        <dbReference type="Proteomes" id="UP001595945"/>
    </source>
</evidence>
<dbReference type="RefSeq" id="WP_254267832.1">
    <property type="nucleotide sequence ID" value="NZ_CP100400.1"/>
</dbReference>
<reference evidence="2 3" key="1">
    <citation type="journal article" date="2019" name="Int. J. Syst. Evol. Microbiol.">
        <title>The Global Catalogue of Microorganisms (GCM) 10K type strain sequencing project: providing services to taxonomists for standard genome sequencing and annotation.</title>
        <authorList>
            <consortium name="The Broad Institute Genomics Platform"/>
            <consortium name="The Broad Institute Genome Sequencing Center for Infectious Disease"/>
            <person name="Wu L."/>
            <person name="Ma J."/>
        </authorList>
    </citation>
    <scope>NUCLEOTIDE SEQUENCE [LARGE SCALE GENOMIC DNA]</scope>
    <source>
        <strain evidence="2 3">XZYJ18</strain>
    </source>
</reference>
<dbReference type="InterPro" id="IPR006311">
    <property type="entry name" value="TAT_signal"/>
</dbReference>
<feature type="region of interest" description="Disordered" evidence="1">
    <location>
        <begin position="102"/>
        <end position="148"/>
    </location>
</feature>
<feature type="compositionally biased region" description="Acidic residues" evidence="1">
    <location>
        <begin position="30"/>
        <end position="41"/>
    </location>
</feature>
<evidence type="ECO:0000313" key="2">
    <source>
        <dbReference type="EMBL" id="MFC4822642.1"/>
    </source>
</evidence>
<organism evidence="2 3">
    <name type="scientific">Halorussus aquaticus</name>
    <dbReference type="NCBI Taxonomy" id="2953748"/>
    <lineage>
        <taxon>Archaea</taxon>
        <taxon>Methanobacteriati</taxon>
        <taxon>Methanobacteriota</taxon>
        <taxon>Stenosarchaea group</taxon>
        <taxon>Halobacteria</taxon>
        <taxon>Halobacteriales</taxon>
        <taxon>Haladaptataceae</taxon>
        <taxon>Halorussus</taxon>
    </lineage>
</organism>
<dbReference type="EMBL" id="JBHSHT010000001">
    <property type="protein sequence ID" value="MFC4822642.1"/>
    <property type="molecule type" value="Genomic_DNA"/>
</dbReference>
<sequence>MQPSRRALLKSASTVGLAGIGVTGTAGAQDAEEDENEDGDDRELTICSTTETTFNFVVEVSGEIRRGGEFRTDEYDEVGPDYVEGQVWKEKCDSYRFTGEIERLDRQGPGEAEVFVDGEPFRGPSQGDDDESEGDTGGEDTGRLPKEVVVSSPDTDEFLTYRFRVTGDLEKLEPNEDSSDAVDDVIDLGDEGTRVEGGVGSGDDRFAFSGQLVREDVPPGVELTVSER</sequence>
<evidence type="ECO:0008006" key="4">
    <source>
        <dbReference type="Google" id="ProtNLM"/>
    </source>
</evidence>
<feature type="compositionally biased region" description="Acidic residues" evidence="1">
    <location>
        <begin position="127"/>
        <end position="138"/>
    </location>
</feature>
<feature type="region of interest" description="Disordered" evidence="1">
    <location>
        <begin position="21"/>
        <end position="41"/>
    </location>
</feature>
<evidence type="ECO:0000256" key="1">
    <source>
        <dbReference type="SAM" id="MobiDB-lite"/>
    </source>
</evidence>
<proteinExistence type="predicted"/>
<gene>
    <name evidence="2" type="ORF">ACFO9K_00055</name>
</gene>
<name>A0ABD5PWA7_9EURY</name>